<dbReference type="InterPro" id="IPR050271">
    <property type="entry name" value="UDP-glycosyltransferase"/>
</dbReference>
<reference evidence="5" key="2">
    <citation type="submission" date="2022-10" db="EMBL/GenBank/DDBJ databases">
        <authorList>
            <consortium name="ENA_rothamsted_submissions"/>
            <consortium name="culmorum"/>
            <person name="King R."/>
        </authorList>
    </citation>
    <scope>NUCLEOTIDE SEQUENCE</scope>
</reference>
<dbReference type="CDD" id="cd03784">
    <property type="entry name" value="GT1_Gtf-like"/>
    <property type="match status" value="1"/>
</dbReference>
<evidence type="ECO:0000256" key="3">
    <source>
        <dbReference type="ARBA" id="ARBA00022679"/>
    </source>
</evidence>
<protein>
    <recommendedName>
        <fullName evidence="7">Glucuronosyltransferase</fullName>
    </recommendedName>
</protein>
<keyword evidence="6" id="KW-1185">Reference proteome</keyword>
<evidence type="ECO:0008006" key="7">
    <source>
        <dbReference type="Google" id="ProtNLM"/>
    </source>
</evidence>
<evidence type="ECO:0000313" key="5">
    <source>
        <dbReference type="EMBL" id="CAG9811998.1"/>
    </source>
</evidence>
<dbReference type="GO" id="GO:0008194">
    <property type="term" value="F:UDP-glycosyltransferase activity"/>
    <property type="evidence" value="ECO:0007669"/>
    <property type="project" value="InterPro"/>
</dbReference>
<keyword evidence="3" id="KW-0808">Transferase</keyword>
<accession>A0A9N9WWK4</accession>
<dbReference type="InterPro" id="IPR002213">
    <property type="entry name" value="UDP_glucos_trans"/>
</dbReference>
<name>A0A9N9WWK4_9DIPT</name>
<dbReference type="SUPFAM" id="SSF53756">
    <property type="entry name" value="UDP-Glycosyltransferase/glycogen phosphorylase"/>
    <property type="match status" value="1"/>
</dbReference>
<evidence type="ECO:0000256" key="1">
    <source>
        <dbReference type="ARBA" id="ARBA00009995"/>
    </source>
</evidence>
<evidence type="ECO:0000256" key="4">
    <source>
        <dbReference type="SAM" id="Phobius"/>
    </source>
</evidence>
<keyword evidence="4" id="KW-0472">Membrane</keyword>
<dbReference type="Pfam" id="PF00201">
    <property type="entry name" value="UDPGT"/>
    <property type="match status" value="1"/>
</dbReference>
<evidence type="ECO:0000256" key="2">
    <source>
        <dbReference type="ARBA" id="ARBA00022676"/>
    </source>
</evidence>
<feature type="transmembrane region" description="Helical" evidence="4">
    <location>
        <begin position="430"/>
        <end position="449"/>
    </location>
</feature>
<evidence type="ECO:0000313" key="6">
    <source>
        <dbReference type="Proteomes" id="UP001153620"/>
    </source>
</evidence>
<organism evidence="5 6">
    <name type="scientific">Chironomus riparius</name>
    <dbReference type="NCBI Taxonomy" id="315576"/>
    <lineage>
        <taxon>Eukaryota</taxon>
        <taxon>Metazoa</taxon>
        <taxon>Ecdysozoa</taxon>
        <taxon>Arthropoda</taxon>
        <taxon>Hexapoda</taxon>
        <taxon>Insecta</taxon>
        <taxon>Pterygota</taxon>
        <taxon>Neoptera</taxon>
        <taxon>Endopterygota</taxon>
        <taxon>Diptera</taxon>
        <taxon>Nematocera</taxon>
        <taxon>Chironomoidea</taxon>
        <taxon>Chironomidae</taxon>
        <taxon>Chironominae</taxon>
        <taxon>Chironomus</taxon>
    </lineage>
</organism>
<sequence>MASSAIIFAIFPIASVSHNAVYGALADELVARGHRLTIITTTPKYKKTNPNVVEIDFSFLYEVMGKLIDFNKWKEAQLDEIAMLRIWIDVLDDYFEKQFEHPKIKEMIKIRKNSSLMQLHGNVFNPILHPDYIFPFFEDLSFFQRLRVVRFHVYYMLYYKHVNNRIFDKLIKRHFGEIRFPVDQLNALGEVLLVNVHPTLGHVRPVLPTTVQLGFMHIKEPKGIVEEKVKQFLDSSSGPIIYMSFGSMVKSSQISEATLKVFKEAFGELPYDVMWKYENEEMEGKPENVFVYPWFPQADLLAHERVKLFITQGGTFLGFISQQSMEESIDREVPLIVIPFAFDQSANALRVQKLGIGILLDITTINKEKLKAAIEEIITGDYEKNVKKLREIVRETPMKPVDKAAWWVEYVIRHNRIKHLDYAGRHVPSWKYLMLDFIAIVVLGFYVLIKESIKLVKMLFKKNKGKVD</sequence>
<dbReference type="OrthoDB" id="5835829at2759"/>
<proteinExistence type="inferred from homology"/>
<gene>
    <name evidence="5" type="ORF">CHIRRI_LOCUS14805</name>
</gene>
<comment type="similarity">
    <text evidence="1">Belongs to the UDP-glycosyltransferase family.</text>
</comment>
<dbReference type="PANTHER" id="PTHR48043:SF145">
    <property type="entry name" value="FI06409P-RELATED"/>
    <property type="match status" value="1"/>
</dbReference>
<keyword evidence="4" id="KW-1133">Transmembrane helix</keyword>
<dbReference type="Gene3D" id="3.40.50.2000">
    <property type="entry name" value="Glycogen Phosphorylase B"/>
    <property type="match status" value="1"/>
</dbReference>
<dbReference type="EMBL" id="OU895880">
    <property type="protein sequence ID" value="CAG9811998.1"/>
    <property type="molecule type" value="Genomic_DNA"/>
</dbReference>
<dbReference type="PANTHER" id="PTHR48043">
    <property type="entry name" value="EG:EG0003.4 PROTEIN-RELATED"/>
    <property type="match status" value="1"/>
</dbReference>
<reference evidence="5" key="1">
    <citation type="submission" date="2022-01" db="EMBL/GenBank/DDBJ databases">
        <authorList>
            <person name="King R."/>
        </authorList>
    </citation>
    <scope>NUCLEOTIDE SEQUENCE</scope>
</reference>
<keyword evidence="4" id="KW-0812">Transmembrane</keyword>
<dbReference type="FunFam" id="3.40.50.2000:FF:000050">
    <property type="entry name" value="UDP-glucuronosyltransferase"/>
    <property type="match status" value="1"/>
</dbReference>
<dbReference type="Proteomes" id="UP001153620">
    <property type="component" value="Chromosome 4"/>
</dbReference>
<keyword evidence="2" id="KW-0328">Glycosyltransferase</keyword>
<dbReference type="AlphaFoldDB" id="A0A9N9WWK4"/>